<dbReference type="SUPFAM" id="SSF52540">
    <property type="entry name" value="P-loop containing nucleoside triphosphate hydrolases"/>
    <property type="match status" value="1"/>
</dbReference>
<dbReference type="CDD" id="cd03220">
    <property type="entry name" value="ABC_KpsT_Wzt"/>
    <property type="match status" value="1"/>
</dbReference>
<evidence type="ECO:0000256" key="2">
    <source>
        <dbReference type="ARBA" id="ARBA00022448"/>
    </source>
</evidence>
<dbReference type="PROSITE" id="PS00211">
    <property type="entry name" value="ABC_TRANSPORTER_1"/>
    <property type="match status" value="1"/>
</dbReference>
<dbReference type="SMART" id="SM00382">
    <property type="entry name" value="AAA"/>
    <property type="match status" value="1"/>
</dbReference>
<dbReference type="InterPro" id="IPR017871">
    <property type="entry name" value="ABC_transporter-like_CS"/>
</dbReference>
<dbReference type="InterPro" id="IPR050683">
    <property type="entry name" value="Bact_Polysacc_Export_ATP-bd"/>
</dbReference>
<dbReference type="PANTHER" id="PTHR46743">
    <property type="entry name" value="TEICHOIC ACIDS EXPORT ATP-BINDING PROTEIN TAGH"/>
    <property type="match status" value="1"/>
</dbReference>
<evidence type="ECO:0000256" key="1">
    <source>
        <dbReference type="ARBA" id="ARBA00005417"/>
    </source>
</evidence>
<keyword evidence="3" id="KW-0547">Nucleotide-binding</keyword>
<evidence type="ECO:0000313" key="6">
    <source>
        <dbReference type="EMBL" id="MBX7483964.1"/>
    </source>
</evidence>
<evidence type="ECO:0000256" key="4">
    <source>
        <dbReference type="ARBA" id="ARBA00022840"/>
    </source>
</evidence>
<feature type="domain" description="ABC transporter" evidence="5">
    <location>
        <begin position="2"/>
        <end position="214"/>
    </location>
</feature>
<evidence type="ECO:0000259" key="5">
    <source>
        <dbReference type="PROSITE" id="PS50893"/>
    </source>
</evidence>
<dbReference type="InterPro" id="IPR003439">
    <property type="entry name" value="ABC_transporter-like_ATP-bd"/>
</dbReference>
<dbReference type="GO" id="GO:0005524">
    <property type="term" value="F:ATP binding"/>
    <property type="evidence" value="ECO:0007669"/>
    <property type="project" value="UniProtKB-KW"/>
</dbReference>
<dbReference type="Proteomes" id="UP000755104">
    <property type="component" value="Unassembled WGS sequence"/>
</dbReference>
<keyword evidence="2" id="KW-0813">Transport</keyword>
<accession>A0ABS7JD39</accession>
<dbReference type="InterPro" id="IPR003593">
    <property type="entry name" value="AAA+_ATPase"/>
</dbReference>
<dbReference type="RefSeq" id="WP_221560371.1">
    <property type="nucleotide sequence ID" value="NZ_JAIGNO010000016.1"/>
</dbReference>
<protein>
    <submittedName>
        <fullName evidence="6">ABC transporter ATP-binding protein</fullName>
    </submittedName>
</protein>
<keyword evidence="7" id="KW-1185">Reference proteome</keyword>
<evidence type="ECO:0000313" key="7">
    <source>
        <dbReference type="Proteomes" id="UP000755104"/>
    </source>
</evidence>
<dbReference type="PROSITE" id="PS50893">
    <property type="entry name" value="ABC_TRANSPORTER_2"/>
    <property type="match status" value="1"/>
</dbReference>
<comment type="similarity">
    <text evidence="1">Belongs to the ABC transporter superfamily.</text>
</comment>
<reference evidence="6 7" key="1">
    <citation type="submission" date="2021-08" db="EMBL/GenBank/DDBJ databases">
        <title>Comparative Genomics Analysis of the Genus Qipengyuania Reveals Extensive Genetic Diversity and Metabolic Versatility, Including the Description of Fifteen Novel Species.</title>
        <authorList>
            <person name="Liu Y."/>
        </authorList>
    </citation>
    <scope>NUCLEOTIDE SEQUENCE [LARGE SCALE GENOMIC DNA]</scope>
    <source>
        <strain evidence="6 7">6D47A</strain>
    </source>
</reference>
<comment type="caution">
    <text evidence="6">The sequence shown here is derived from an EMBL/GenBank/DDBJ whole genome shotgun (WGS) entry which is preliminary data.</text>
</comment>
<keyword evidence="4 6" id="KW-0067">ATP-binding</keyword>
<sequence>MITCHDLHKEYRTGHITKSVLNGVDFTINPNDRIGLLGRNGAGKSTLIRLIGGVEMPTSGKVVRKMSCSWPLGFTGGFQGSLTGYDNARFIARIYDKPYSEMRVFVEEFTELGIQLHMPVKQYSSGMRARLAFALSLAIEFQCYLIDEVIMVGDMNFRKKCERAFFEVRKDRALLLASHSVKTVKRFCNRAIVLDDGIATMYEDVDTGISVYEAL</sequence>
<gene>
    <name evidence="6" type="ORF">K3174_15645</name>
</gene>
<proteinExistence type="inferred from homology"/>
<name>A0ABS7JD39_9SPHN</name>
<dbReference type="Pfam" id="PF00005">
    <property type="entry name" value="ABC_tran"/>
    <property type="match status" value="1"/>
</dbReference>
<dbReference type="PANTHER" id="PTHR46743:SF2">
    <property type="entry name" value="TEICHOIC ACIDS EXPORT ATP-BINDING PROTEIN TAGH"/>
    <property type="match status" value="1"/>
</dbReference>
<dbReference type="Gene3D" id="3.40.50.300">
    <property type="entry name" value="P-loop containing nucleotide triphosphate hydrolases"/>
    <property type="match status" value="1"/>
</dbReference>
<evidence type="ECO:0000256" key="3">
    <source>
        <dbReference type="ARBA" id="ARBA00022741"/>
    </source>
</evidence>
<dbReference type="InterPro" id="IPR015860">
    <property type="entry name" value="ABC_transpr_TagH-like"/>
</dbReference>
<organism evidence="6 7">
    <name type="scientific">Qipengyuania qiaonensis</name>
    <dbReference type="NCBI Taxonomy" id="2867240"/>
    <lineage>
        <taxon>Bacteria</taxon>
        <taxon>Pseudomonadati</taxon>
        <taxon>Pseudomonadota</taxon>
        <taxon>Alphaproteobacteria</taxon>
        <taxon>Sphingomonadales</taxon>
        <taxon>Erythrobacteraceae</taxon>
        <taxon>Qipengyuania</taxon>
    </lineage>
</organism>
<dbReference type="InterPro" id="IPR027417">
    <property type="entry name" value="P-loop_NTPase"/>
</dbReference>
<dbReference type="EMBL" id="JAIGNO010000016">
    <property type="protein sequence ID" value="MBX7483964.1"/>
    <property type="molecule type" value="Genomic_DNA"/>
</dbReference>